<dbReference type="PANTHER" id="PTHR30576">
    <property type="entry name" value="COLANIC BIOSYNTHESIS UDP-GLUCOSE LIPID CARRIER TRANSFERASE"/>
    <property type="match status" value="1"/>
</dbReference>
<evidence type="ECO:0000256" key="2">
    <source>
        <dbReference type="SAM" id="Phobius"/>
    </source>
</evidence>
<organism evidence="4 5">
    <name type="scientific">Parvimonas micra</name>
    <dbReference type="NCBI Taxonomy" id="33033"/>
    <lineage>
        <taxon>Bacteria</taxon>
        <taxon>Bacillati</taxon>
        <taxon>Bacillota</taxon>
        <taxon>Tissierellia</taxon>
        <taxon>Tissierellales</taxon>
        <taxon>Peptoniphilaceae</taxon>
        <taxon>Parvimonas</taxon>
    </lineage>
</organism>
<evidence type="ECO:0000256" key="1">
    <source>
        <dbReference type="ARBA" id="ARBA00006464"/>
    </source>
</evidence>
<evidence type="ECO:0000313" key="4">
    <source>
        <dbReference type="EMBL" id="AIZ36597.1"/>
    </source>
</evidence>
<sequence length="238" mass="28227">MLIKYRDLPKEFQNESVKKYYEIVSKKRLSLVFKRIFDIIFSVLTLIILLIPIFIISIAIKLDSKGSVFYRQERVTRYGKKFKIFKFRTMVSNADKIGTLVTVKSDSRITKVGKFLRKYRLDEFPQIFNIFLGDMSFVGTRPEVTKYVERYSDYMYATLLLPAGLTSYSSINYKDEDEIISKHLDDNISVDDIYIKYILPDKMKYNIEYIERFSFWYDIKIMFKTFLSVFLGGKNNEG</sequence>
<gene>
    <name evidence="4" type="ORF">NW74_04250</name>
</gene>
<comment type="similarity">
    <text evidence="1">Belongs to the bacterial sugar transferase family.</text>
</comment>
<name>A0A0B4S199_9FIRM</name>
<keyword evidence="2" id="KW-1133">Transmembrane helix</keyword>
<keyword evidence="2" id="KW-0472">Membrane</keyword>
<feature type="domain" description="Bacterial sugar transferase" evidence="3">
    <location>
        <begin position="34"/>
        <end position="230"/>
    </location>
</feature>
<dbReference type="PANTHER" id="PTHR30576:SF0">
    <property type="entry name" value="UNDECAPRENYL-PHOSPHATE N-ACETYLGALACTOSAMINYL 1-PHOSPHATE TRANSFERASE-RELATED"/>
    <property type="match status" value="1"/>
</dbReference>
<accession>A0A0B4S199</accession>
<dbReference type="EMBL" id="CP009761">
    <property type="protein sequence ID" value="AIZ36597.1"/>
    <property type="molecule type" value="Genomic_DNA"/>
</dbReference>
<dbReference type="Proteomes" id="UP000031386">
    <property type="component" value="Chromosome"/>
</dbReference>
<evidence type="ECO:0000313" key="5">
    <source>
        <dbReference type="Proteomes" id="UP000031386"/>
    </source>
</evidence>
<keyword evidence="4" id="KW-0808">Transferase</keyword>
<evidence type="ECO:0000259" key="3">
    <source>
        <dbReference type="Pfam" id="PF02397"/>
    </source>
</evidence>
<keyword evidence="2" id="KW-0812">Transmembrane</keyword>
<reference evidence="4 5" key="1">
    <citation type="submission" date="2014-10" db="EMBL/GenBank/DDBJ databases">
        <title>Complete genome sequence of Parvimonas micra KCOM 1535 (= ChDC B708).</title>
        <authorList>
            <person name="Kook J.-K."/>
            <person name="Park S.-N."/>
            <person name="Lim Y.K."/>
            <person name="Roh H."/>
        </authorList>
    </citation>
    <scope>NUCLEOTIDE SEQUENCE [LARGE SCALE GENOMIC DNA]</scope>
    <source>
        <strain evidence="5">KCOM 1535 / ChDC B708</strain>
    </source>
</reference>
<dbReference type="AlphaFoldDB" id="A0A0B4S199"/>
<feature type="transmembrane region" description="Helical" evidence="2">
    <location>
        <begin position="36"/>
        <end position="60"/>
    </location>
</feature>
<keyword evidence="5" id="KW-1185">Reference proteome</keyword>
<dbReference type="InterPro" id="IPR003362">
    <property type="entry name" value="Bact_transf"/>
</dbReference>
<proteinExistence type="inferred from homology"/>
<dbReference type="STRING" id="33033.NW74_04250"/>
<dbReference type="GO" id="GO:0016780">
    <property type="term" value="F:phosphotransferase activity, for other substituted phosphate groups"/>
    <property type="evidence" value="ECO:0007669"/>
    <property type="project" value="TreeGrafter"/>
</dbReference>
<protein>
    <submittedName>
        <fullName evidence="4">Glycosyl transferase</fullName>
    </submittedName>
</protein>
<dbReference type="Pfam" id="PF02397">
    <property type="entry name" value="Bac_transf"/>
    <property type="match status" value="1"/>
</dbReference>
<dbReference type="KEGG" id="pmic:NW74_04250"/>